<evidence type="ECO:0000256" key="12">
    <source>
        <dbReference type="ARBA" id="ARBA00023049"/>
    </source>
</evidence>
<dbReference type="InterPro" id="IPR001948">
    <property type="entry name" value="Peptidase_M18"/>
</dbReference>
<dbReference type="PANTHER" id="PTHR28570">
    <property type="entry name" value="ASPARTYL AMINOPEPTIDASE"/>
    <property type="match status" value="1"/>
</dbReference>
<dbReference type="GO" id="GO:0008237">
    <property type="term" value="F:metallopeptidase activity"/>
    <property type="evidence" value="ECO:0007669"/>
    <property type="project" value="UniProtKB-KW"/>
</dbReference>
<evidence type="ECO:0000256" key="11">
    <source>
        <dbReference type="ARBA" id="ARBA00022833"/>
    </source>
</evidence>
<keyword evidence="7 13" id="KW-0031">Aminopeptidase</keyword>
<dbReference type="Gene3D" id="3.40.630.10">
    <property type="entry name" value="Zn peptidases"/>
    <property type="match status" value="1"/>
</dbReference>
<evidence type="ECO:0000256" key="4">
    <source>
        <dbReference type="ARBA" id="ARBA00011395"/>
    </source>
</evidence>
<keyword evidence="9 13" id="KW-0479">Metal-binding</keyword>
<dbReference type="GO" id="GO:0008270">
    <property type="term" value="F:zinc ion binding"/>
    <property type="evidence" value="ECO:0007669"/>
    <property type="project" value="InterPro"/>
</dbReference>
<evidence type="ECO:0000256" key="13">
    <source>
        <dbReference type="RuleBase" id="RU004386"/>
    </source>
</evidence>
<evidence type="ECO:0000256" key="2">
    <source>
        <dbReference type="ARBA" id="ARBA00001947"/>
    </source>
</evidence>
<dbReference type="SUPFAM" id="SSF101821">
    <property type="entry name" value="Aminopeptidase/glucanase lid domain"/>
    <property type="match status" value="1"/>
</dbReference>
<dbReference type="SUPFAM" id="SSF53187">
    <property type="entry name" value="Zn-dependent exopeptidases"/>
    <property type="match status" value="1"/>
</dbReference>
<dbReference type="GO" id="GO:0005737">
    <property type="term" value="C:cytoplasm"/>
    <property type="evidence" value="ECO:0007669"/>
    <property type="project" value="UniProtKB-ARBA"/>
</dbReference>
<evidence type="ECO:0000256" key="6">
    <source>
        <dbReference type="ARBA" id="ARBA00015118"/>
    </source>
</evidence>
<sequence>MKHATKHSTTLSKGPLSAEVKKVASEFVAFINKAVTPYHAVEESAKLLKAAGFKELNEGDSWKIEPQQKYFLTKNRTAIFAFAVGGKYKPGNGFSIVAAHTDSPALRIKPVSKLCADNFLQVGVSTYGGGIWRTWFDRDFSIAGQIIYRKDQKLVQKLVNVAKPVLFIPNLAIHFCTERNKFECNNETMLRPIIASFVADGLNKPEEGENHPSEGDVKDASDIQHDHHSVLLNLIAKEAGCAPQDIVDMDLYVYDHQPATIGGVYDEFISSQRLDNLVGTFTAIRGIIDSVTEGITEFGNDENIRIASCYDNEECGSESAQGAKSHFTEWVLRRLAAGGSQTAFEEAIAKSFMISADQAHTAHPNYRDKHEDNHRPKFHGGVVVKVNMNQRYATTGRTHAVLKEIAHLASCPLQKIVVRNDMPCGTTVGPLLSSNLGLQTVDVGCGMLAMHSIRELTCTSSISQAIALYSVILSEFNGNVY</sequence>
<dbReference type="CDD" id="cd05658">
    <property type="entry name" value="M18_DAP"/>
    <property type="match status" value="1"/>
</dbReference>
<keyword evidence="11 13" id="KW-0862">Zinc</keyword>
<organism evidence="14 15">
    <name type="scientific">Ascaris lumbricoides</name>
    <name type="common">Giant roundworm</name>
    <dbReference type="NCBI Taxonomy" id="6252"/>
    <lineage>
        <taxon>Eukaryota</taxon>
        <taxon>Metazoa</taxon>
        <taxon>Ecdysozoa</taxon>
        <taxon>Nematoda</taxon>
        <taxon>Chromadorea</taxon>
        <taxon>Rhabditida</taxon>
        <taxon>Spirurina</taxon>
        <taxon>Ascaridomorpha</taxon>
        <taxon>Ascaridoidea</taxon>
        <taxon>Ascarididae</taxon>
        <taxon>Ascaris</taxon>
    </lineage>
</organism>
<evidence type="ECO:0000256" key="5">
    <source>
        <dbReference type="ARBA" id="ARBA00011965"/>
    </source>
</evidence>
<keyword evidence="14" id="KW-1185">Reference proteome</keyword>
<dbReference type="FunFam" id="2.30.250.10:FF:000001">
    <property type="entry name" value="Aspartyl aminopeptidase 1"/>
    <property type="match status" value="1"/>
</dbReference>
<comment type="cofactor">
    <cofactor evidence="2">
        <name>Zn(2+)</name>
        <dbReference type="ChEBI" id="CHEBI:29105"/>
    </cofactor>
</comment>
<accession>A0A9J2PNC3</accession>
<dbReference type="GO" id="GO:0006508">
    <property type="term" value="P:proteolysis"/>
    <property type="evidence" value="ECO:0007669"/>
    <property type="project" value="UniProtKB-KW"/>
</dbReference>
<protein>
    <recommendedName>
        <fullName evidence="6">Aspartyl aminopeptidase</fullName>
        <ecNumber evidence="5">3.4.11.21</ecNumber>
    </recommendedName>
</protein>
<dbReference type="PANTHER" id="PTHR28570:SF3">
    <property type="entry name" value="ASPARTYL AMINOPEPTIDASE"/>
    <property type="match status" value="1"/>
</dbReference>
<reference evidence="15" key="1">
    <citation type="submission" date="2023-03" db="UniProtKB">
        <authorList>
            <consortium name="WormBaseParasite"/>
        </authorList>
    </citation>
    <scope>IDENTIFICATION</scope>
</reference>
<keyword evidence="8 13" id="KW-0645">Protease</keyword>
<keyword evidence="10 13" id="KW-0378">Hydrolase</keyword>
<name>A0A9J2PNC3_ASCLU</name>
<dbReference type="Proteomes" id="UP000036681">
    <property type="component" value="Unplaced"/>
</dbReference>
<evidence type="ECO:0000313" key="15">
    <source>
        <dbReference type="WBParaSite" id="ALUE_0001104101-mRNA-1"/>
    </source>
</evidence>
<comment type="similarity">
    <text evidence="3 13">Belongs to the peptidase M18 family.</text>
</comment>
<evidence type="ECO:0000256" key="1">
    <source>
        <dbReference type="ARBA" id="ARBA00001335"/>
    </source>
</evidence>
<dbReference type="InterPro" id="IPR023358">
    <property type="entry name" value="Peptidase_M18_dom2"/>
</dbReference>
<dbReference type="GO" id="GO:0004177">
    <property type="term" value="F:aminopeptidase activity"/>
    <property type="evidence" value="ECO:0007669"/>
    <property type="project" value="UniProtKB-KW"/>
</dbReference>
<evidence type="ECO:0000313" key="14">
    <source>
        <dbReference type="Proteomes" id="UP000036681"/>
    </source>
</evidence>
<dbReference type="Gene3D" id="2.30.250.10">
    <property type="entry name" value="Aminopeptidase i, Domain 2"/>
    <property type="match status" value="1"/>
</dbReference>
<comment type="subunit">
    <text evidence="4">Tetrahedron-shaped homododecamer built from six homodimers.</text>
</comment>
<dbReference type="EC" id="3.4.11.21" evidence="5"/>
<evidence type="ECO:0000256" key="9">
    <source>
        <dbReference type="ARBA" id="ARBA00022723"/>
    </source>
</evidence>
<dbReference type="WBParaSite" id="ALUE_0001104101-mRNA-1">
    <property type="protein sequence ID" value="ALUE_0001104101-mRNA-1"/>
    <property type="gene ID" value="ALUE_0001104101"/>
</dbReference>
<keyword evidence="12 13" id="KW-0482">Metalloprotease</keyword>
<dbReference type="Pfam" id="PF02127">
    <property type="entry name" value="Peptidase_M18"/>
    <property type="match status" value="1"/>
</dbReference>
<dbReference type="AlphaFoldDB" id="A0A9J2PNC3"/>
<evidence type="ECO:0000256" key="7">
    <source>
        <dbReference type="ARBA" id="ARBA00022438"/>
    </source>
</evidence>
<dbReference type="PRINTS" id="PR00932">
    <property type="entry name" value="AMINO1PTASE"/>
</dbReference>
<evidence type="ECO:0000256" key="3">
    <source>
        <dbReference type="ARBA" id="ARBA00008290"/>
    </source>
</evidence>
<comment type="catalytic activity">
    <reaction evidence="1">
        <text>Release of an N-terminal aspartate or glutamate from a peptide, with a preference for aspartate.</text>
        <dbReference type="EC" id="3.4.11.21"/>
    </reaction>
</comment>
<evidence type="ECO:0000256" key="8">
    <source>
        <dbReference type="ARBA" id="ARBA00022670"/>
    </source>
</evidence>
<evidence type="ECO:0000256" key="10">
    <source>
        <dbReference type="ARBA" id="ARBA00022801"/>
    </source>
</evidence>
<proteinExistence type="inferred from homology"/>
<dbReference type="NCBIfam" id="NF002759">
    <property type="entry name" value="PRK02813.1"/>
    <property type="match status" value="1"/>
</dbReference>